<dbReference type="FunFam" id="2.90.10.10:FF:000002">
    <property type="entry name" value="Serine/threonine-protein kinase"/>
    <property type="match status" value="1"/>
</dbReference>
<keyword evidence="1 4" id="KW-0732">Signal</keyword>
<dbReference type="Pfam" id="PF08276">
    <property type="entry name" value="PAN_2"/>
    <property type="match status" value="1"/>
</dbReference>
<accession>A0AAD4TFY7</accession>
<proteinExistence type="predicted"/>
<keyword evidence="2" id="KW-1015">Disulfide bond</keyword>
<dbReference type="InterPro" id="IPR036426">
    <property type="entry name" value="Bulb-type_lectin_dom_sf"/>
</dbReference>
<evidence type="ECO:0008006" key="9">
    <source>
        <dbReference type="Google" id="ProtNLM"/>
    </source>
</evidence>
<dbReference type="PROSITE" id="PS50948">
    <property type="entry name" value="PAN"/>
    <property type="match status" value="1"/>
</dbReference>
<dbReference type="AlphaFoldDB" id="A0AAD4TFY7"/>
<sequence>MDTLRNNSSFFLCVLVFGFFMCGKPHRTIAEDTISFGDSLSGDQTITSRGENFEVGFFKPGNTSQNYYLGIWYKKVSVQTVVWVANRDVPILDPYSSKFTVLDGNLVILSSKLDATPIWSTNLASSALNTTQVVLGDDGNLVLRDGSNPAVVYWQSFDYPTDTLLPGGKIGFNTKTNQVQQLTSWRSREDPATGFYNLKLGPNRKIQLAIYWNESKEIWKTGEWEEKEKRFRLLPEMRLYHFLNFSLISDVNESYFTYSVANKSTNTIYRYVMDISGQIKEFTWSERMTTWNLIWRQPKRLCDVYSICGPFGNCNQGTQKCECLPGFVPQSPTDWNLQDSTGGCVRKTPLECGNIDGFLPISNSKFPDKHQLFPKIYGIEECKAACEGSCGCIAYAVFNNGCRYWDKDIINFSQFNKSSGGQTTLYLKLAATDIRSLVPVSSSPAHASNDQDRKRMAKVWKIVLPVFILVVTIMGVLGYIYLFKRNKANKRGRLKGLQGVLAELLKSRATYNDSPNTCIFDDGNTERETQELQIFNLACLANATNNFCLTNKLGEGGFGPVYKTWRLWKEGKWSEVIDETLGDLYSPLEVIKCVHIGLLCVQTRAIDRPTMAEVDNMLGNETDRPTPKEPPYTFPASSDPDFGRNCCSNNNLTCTAVEGR</sequence>
<dbReference type="InterPro" id="IPR000858">
    <property type="entry name" value="S_locus_glycoprot_dom"/>
</dbReference>
<evidence type="ECO:0000313" key="8">
    <source>
        <dbReference type="Proteomes" id="UP001202328"/>
    </source>
</evidence>
<keyword evidence="3" id="KW-0472">Membrane</keyword>
<organism evidence="7 8">
    <name type="scientific">Papaver atlanticum</name>
    <dbReference type="NCBI Taxonomy" id="357466"/>
    <lineage>
        <taxon>Eukaryota</taxon>
        <taxon>Viridiplantae</taxon>
        <taxon>Streptophyta</taxon>
        <taxon>Embryophyta</taxon>
        <taxon>Tracheophyta</taxon>
        <taxon>Spermatophyta</taxon>
        <taxon>Magnoliopsida</taxon>
        <taxon>Ranunculales</taxon>
        <taxon>Papaveraceae</taxon>
        <taxon>Papaveroideae</taxon>
        <taxon>Papaver</taxon>
    </lineage>
</organism>
<evidence type="ECO:0000256" key="2">
    <source>
        <dbReference type="ARBA" id="ARBA00023157"/>
    </source>
</evidence>
<feature type="chain" id="PRO_5042009636" description="Receptor-like serine/threonine-protein kinase" evidence="4">
    <location>
        <begin position="31"/>
        <end position="660"/>
    </location>
</feature>
<dbReference type="SMART" id="SM00473">
    <property type="entry name" value="PAN_AP"/>
    <property type="match status" value="1"/>
</dbReference>
<dbReference type="Proteomes" id="UP001202328">
    <property type="component" value="Unassembled WGS sequence"/>
</dbReference>
<dbReference type="GO" id="GO:0048544">
    <property type="term" value="P:recognition of pollen"/>
    <property type="evidence" value="ECO:0007669"/>
    <property type="project" value="InterPro"/>
</dbReference>
<dbReference type="Gene3D" id="2.90.10.10">
    <property type="entry name" value="Bulb-type lectin domain"/>
    <property type="match status" value="1"/>
</dbReference>
<feature type="domain" description="Apple" evidence="6">
    <location>
        <begin position="352"/>
        <end position="430"/>
    </location>
</feature>
<dbReference type="CDD" id="cd00028">
    <property type="entry name" value="B_lectin"/>
    <property type="match status" value="1"/>
</dbReference>
<dbReference type="EMBL" id="JAJJMB010001902">
    <property type="protein sequence ID" value="KAI3954603.1"/>
    <property type="molecule type" value="Genomic_DNA"/>
</dbReference>
<feature type="transmembrane region" description="Helical" evidence="3">
    <location>
        <begin position="462"/>
        <end position="483"/>
    </location>
</feature>
<dbReference type="Pfam" id="PF01453">
    <property type="entry name" value="B_lectin"/>
    <property type="match status" value="1"/>
</dbReference>
<dbReference type="InterPro" id="IPR003609">
    <property type="entry name" value="Pan_app"/>
</dbReference>
<evidence type="ECO:0000259" key="5">
    <source>
        <dbReference type="PROSITE" id="PS50927"/>
    </source>
</evidence>
<comment type="caution">
    <text evidence="7">The sequence shown here is derived from an EMBL/GenBank/DDBJ whole genome shotgun (WGS) entry which is preliminary data.</text>
</comment>
<gene>
    <name evidence="7" type="ORF">MKW98_019734</name>
</gene>
<dbReference type="PROSITE" id="PS50927">
    <property type="entry name" value="BULB_LECTIN"/>
    <property type="match status" value="1"/>
</dbReference>
<keyword evidence="3" id="KW-0812">Transmembrane</keyword>
<dbReference type="PANTHER" id="PTHR32444:SF247">
    <property type="entry name" value="OS01G0958200 PROTEIN"/>
    <property type="match status" value="1"/>
</dbReference>
<dbReference type="SMART" id="SM00108">
    <property type="entry name" value="B_lectin"/>
    <property type="match status" value="1"/>
</dbReference>
<feature type="signal peptide" evidence="4">
    <location>
        <begin position="1"/>
        <end position="30"/>
    </location>
</feature>
<dbReference type="PANTHER" id="PTHR32444">
    <property type="entry name" value="BULB-TYPE LECTIN DOMAIN-CONTAINING PROTEIN"/>
    <property type="match status" value="1"/>
</dbReference>
<dbReference type="CDD" id="cd01098">
    <property type="entry name" value="PAN_AP_plant"/>
    <property type="match status" value="1"/>
</dbReference>
<evidence type="ECO:0000256" key="1">
    <source>
        <dbReference type="ARBA" id="ARBA00022729"/>
    </source>
</evidence>
<dbReference type="SUPFAM" id="SSF51110">
    <property type="entry name" value="alpha-D-mannose-specific plant lectins"/>
    <property type="match status" value="1"/>
</dbReference>
<evidence type="ECO:0000256" key="4">
    <source>
        <dbReference type="SAM" id="SignalP"/>
    </source>
</evidence>
<protein>
    <recommendedName>
        <fullName evidence="9">Receptor-like serine/threonine-protein kinase</fullName>
    </recommendedName>
</protein>
<keyword evidence="3" id="KW-1133">Transmembrane helix</keyword>
<evidence type="ECO:0000256" key="3">
    <source>
        <dbReference type="SAM" id="Phobius"/>
    </source>
</evidence>
<evidence type="ECO:0000313" key="7">
    <source>
        <dbReference type="EMBL" id="KAI3954603.1"/>
    </source>
</evidence>
<reference evidence="7" key="1">
    <citation type="submission" date="2022-04" db="EMBL/GenBank/DDBJ databases">
        <title>A functionally conserved STORR gene fusion in Papaver species that diverged 16.8 million years ago.</title>
        <authorList>
            <person name="Catania T."/>
        </authorList>
    </citation>
    <scope>NUCLEOTIDE SEQUENCE</scope>
    <source>
        <strain evidence="7">S-188037</strain>
    </source>
</reference>
<dbReference type="Pfam" id="PF00954">
    <property type="entry name" value="S_locus_glycop"/>
    <property type="match status" value="1"/>
</dbReference>
<evidence type="ECO:0000259" key="6">
    <source>
        <dbReference type="PROSITE" id="PS50948"/>
    </source>
</evidence>
<keyword evidence="8" id="KW-1185">Reference proteome</keyword>
<dbReference type="InterPro" id="IPR001480">
    <property type="entry name" value="Bulb-type_lectin_dom"/>
</dbReference>
<dbReference type="Gene3D" id="3.30.200.20">
    <property type="entry name" value="Phosphorylase Kinase, domain 1"/>
    <property type="match status" value="1"/>
</dbReference>
<feature type="domain" description="Bulb-type lectin" evidence="5">
    <location>
        <begin position="31"/>
        <end position="156"/>
    </location>
</feature>
<name>A0AAD4TFY7_9MAGN</name>